<feature type="region of interest" description="Disordered" evidence="8">
    <location>
        <begin position="1"/>
        <end position="26"/>
    </location>
</feature>
<accession>A0A395MPE3</accession>
<dbReference type="SUPFAM" id="SSF48403">
    <property type="entry name" value="Ankyrin repeat"/>
    <property type="match status" value="2"/>
</dbReference>
<dbReference type="AlphaFoldDB" id="A0A395MPE3"/>
<dbReference type="Pfam" id="PF01544">
    <property type="entry name" value="CorA"/>
    <property type="match status" value="1"/>
</dbReference>
<evidence type="ECO:0000256" key="3">
    <source>
        <dbReference type="ARBA" id="ARBA00022737"/>
    </source>
</evidence>
<evidence type="ECO:0000256" key="9">
    <source>
        <dbReference type="SAM" id="Phobius"/>
    </source>
</evidence>
<dbReference type="SUPFAM" id="SSF144083">
    <property type="entry name" value="Magnesium transport protein CorA, transmembrane region"/>
    <property type="match status" value="1"/>
</dbReference>
<reference evidence="10 11" key="1">
    <citation type="journal article" date="2018" name="PLoS Pathog.">
        <title>Evolution of structural diversity of trichothecenes, a family of toxins produced by plant pathogenic and entomopathogenic fungi.</title>
        <authorList>
            <person name="Proctor R.H."/>
            <person name="McCormick S.P."/>
            <person name="Kim H.S."/>
            <person name="Cardoza R.E."/>
            <person name="Stanley A.M."/>
            <person name="Lindo L."/>
            <person name="Kelly A."/>
            <person name="Brown D.W."/>
            <person name="Lee T."/>
            <person name="Vaughan M.M."/>
            <person name="Alexander N.J."/>
            <person name="Busman M."/>
            <person name="Gutierrez S."/>
        </authorList>
    </citation>
    <scope>NUCLEOTIDE SEQUENCE [LARGE SCALE GENOMIC DNA]</scope>
    <source>
        <strain evidence="10 11">NRRL 13405</strain>
    </source>
</reference>
<comment type="subcellular location">
    <subcellularLocation>
        <location evidence="1">Membrane</location>
        <topology evidence="1">Multi-pass membrane protein</topology>
    </subcellularLocation>
</comment>
<keyword evidence="3" id="KW-0677">Repeat</keyword>
<dbReference type="InterPro" id="IPR002110">
    <property type="entry name" value="Ankyrin_rpt"/>
</dbReference>
<evidence type="ECO:0000256" key="2">
    <source>
        <dbReference type="ARBA" id="ARBA00022692"/>
    </source>
</evidence>
<dbReference type="GO" id="GO:0046873">
    <property type="term" value="F:metal ion transmembrane transporter activity"/>
    <property type="evidence" value="ECO:0007669"/>
    <property type="project" value="InterPro"/>
</dbReference>
<evidence type="ECO:0000313" key="10">
    <source>
        <dbReference type="EMBL" id="RFN48959.1"/>
    </source>
</evidence>
<evidence type="ECO:0000256" key="1">
    <source>
        <dbReference type="ARBA" id="ARBA00004141"/>
    </source>
</evidence>
<name>A0A395MPE3_9HYPO</name>
<feature type="repeat" description="ANK" evidence="7">
    <location>
        <begin position="549"/>
        <end position="581"/>
    </location>
</feature>
<dbReference type="PROSITE" id="PS50297">
    <property type="entry name" value="ANK_REP_REGION"/>
    <property type="match status" value="1"/>
</dbReference>
<dbReference type="PROSITE" id="PS50088">
    <property type="entry name" value="ANK_REPEAT"/>
    <property type="match status" value="4"/>
</dbReference>
<gene>
    <name evidence="10" type="ORF">FIE12Z_6807</name>
</gene>
<keyword evidence="5 7" id="KW-0040">ANK repeat</keyword>
<sequence>MAKQSNDGDMDDLIQSDGYLRTSGECSPAKRSRLEKIASLFAAYSKNPHHRGMALRAESTVEADKEEILQSLIISVNRPFPNGRVPLSQAVANEDGSLVKILLEEEDIDVNAPDEDGKIPLWRALECFAKSTDNWPQNFSTIPSGDPFKNISNWTALQQGFNQHASSRFVIATTQQLSVPKPIITLFLERKDLDTNQLNDEGETTLTWAVKNRKPTVLKHLLAKAVFDSNCPNRQSRTPLSLAAEAGDMGMVDVLLNQPGIDANCKDDNGRTPLAWSVLGRHLATMKTLLSHDNTDSNIPDSNGRTALSLAAETAESTIIQRLLEEPGIEVDRQDDLGRSPLSWVVRRYGGNDAGFRASSTVEIVNLFLKLKSVNANLPDREGRTPFSWAVTRSENTLIPLHRNENLDVVKCFIKSGVVELDKRDKSGRTPLSWCAEKGPKEVLETLLQEESIDVNSRDKENRTPLFWAASRKGNDTCMRLLSKHDSSTLHIAAKTSPGLVKVLLTSEYDKNTLDSNNLPALYYAVEAGNLESTELLISPESVNKEDTAGRTPLKLAVGRRNPNIVKLLVDNLAQVDELEPADWFKVNHDAGTQIACLSRQENTQSLSMLTMNQFEKELEMTPLGSGIRRRLFLFKGSLPLWRQYDQFLHVDAPKDDRLDFKFPSPDFPKSSPQQLRFSLATSFPIEYTRRDPDFPKSSPQELRFTLATSFPIKYTRRDPDLIQPTGQFSHEIMISYKQRSYYSKPESKDFFSTLDSSKIPDDGAQFLNQFITTLEERWVRLLKVTEKHLRENRRVGFDRKTRGFSQSHLVQESVTSETLITELQGDFSNLNTLRNTLGNHVDQVQACLKQYCNAQEDGKHKEQAKEAIKHLDMHVTNGIEKIEQFLRDLLSLNFAVASVAEARRSAAMAKSMKQLTWMTIFFLPVMCASSLFGMNIDILQDNPEWQWFILASGVIVAITIAMWLLLESASRRYTTKALR</sequence>
<keyword evidence="6 9" id="KW-0472">Membrane</keyword>
<evidence type="ECO:0000256" key="5">
    <source>
        <dbReference type="ARBA" id="ARBA00023043"/>
    </source>
</evidence>
<feature type="repeat" description="ANK" evidence="7">
    <location>
        <begin position="235"/>
        <end position="268"/>
    </location>
</feature>
<keyword evidence="2 9" id="KW-0812">Transmembrane</keyword>
<evidence type="ECO:0000256" key="4">
    <source>
        <dbReference type="ARBA" id="ARBA00022989"/>
    </source>
</evidence>
<feature type="repeat" description="ANK" evidence="7">
    <location>
        <begin position="427"/>
        <end position="460"/>
    </location>
</feature>
<dbReference type="Gene3D" id="1.20.58.340">
    <property type="entry name" value="Magnesium transport protein CorA, transmembrane region"/>
    <property type="match status" value="1"/>
</dbReference>
<keyword evidence="4 9" id="KW-1133">Transmembrane helix</keyword>
<dbReference type="Pfam" id="PF12796">
    <property type="entry name" value="Ank_2"/>
    <property type="match status" value="3"/>
</dbReference>
<dbReference type="Proteomes" id="UP000265631">
    <property type="component" value="Unassembled WGS sequence"/>
</dbReference>
<dbReference type="SMART" id="SM00248">
    <property type="entry name" value="ANK"/>
    <property type="match status" value="11"/>
</dbReference>
<evidence type="ECO:0000256" key="8">
    <source>
        <dbReference type="SAM" id="MobiDB-lite"/>
    </source>
</evidence>
<dbReference type="InterPro" id="IPR036770">
    <property type="entry name" value="Ankyrin_rpt-contain_sf"/>
</dbReference>
<dbReference type="PANTHER" id="PTHR24198">
    <property type="entry name" value="ANKYRIN REPEAT AND PROTEIN KINASE DOMAIN-CONTAINING PROTEIN"/>
    <property type="match status" value="1"/>
</dbReference>
<feature type="transmembrane region" description="Helical" evidence="9">
    <location>
        <begin position="916"/>
        <end position="934"/>
    </location>
</feature>
<feature type="repeat" description="ANK" evidence="7">
    <location>
        <begin position="303"/>
        <end position="336"/>
    </location>
</feature>
<dbReference type="GO" id="GO:0016020">
    <property type="term" value="C:membrane"/>
    <property type="evidence" value="ECO:0007669"/>
    <property type="project" value="UniProtKB-SubCell"/>
</dbReference>
<dbReference type="EMBL" id="PXXK01000191">
    <property type="protein sequence ID" value="RFN48959.1"/>
    <property type="molecule type" value="Genomic_DNA"/>
</dbReference>
<proteinExistence type="predicted"/>
<evidence type="ECO:0000256" key="7">
    <source>
        <dbReference type="PROSITE-ProRule" id="PRU00023"/>
    </source>
</evidence>
<dbReference type="Gene3D" id="1.25.40.20">
    <property type="entry name" value="Ankyrin repeat-containing domain"/>
    <property type="match status" value="3"/>
</dbReference>
<dbReference type="InterPro" id="IPR045863">
    <property type="entry name" value="CorA_TM1_TM2"/>
</dbReference>
<dbReference type="STRING" id="2594813.A0A395MPE3"/>
<protein>
    <submittedName>
        <fullName evidence="10">Ankyrin repeat domain-containing protein 50</fullName>
    </submittedName>
</protein>
<feature type="transmembrane region" description="Helical" evidence="9">
    <location>
        <begin position="946"/>
        <end position="967"/>
    </location>
</feature>
<evidence type="ECO:0000256" key="6">
    <source>
        <dbReference type="ARBA" id="ARBA00023136"/>
    </source>
</evidence>
<evidence type="ECO:0000313" key="11">
    <source>
        <dbReference type="Proteomes" id="UP000265631"/>
    </source>
</evidence>
<dbReference type="InterPro" id="IPR002523">
    <property type="entry name" value="MgTranspt_CorA/ZnTranspt_ZntB"/>
</dbReference>
<organism evidence="10 11">
    <name type="scientific">Fusarium flagelliforme</name>
    <dbReference type="NCBI Taxonomy" id="2675880"/>
    <lineage>
        <taxon>Eukaryota</taxon>
        <taxon>Fungi</taxon>
        <taxon>Dikarya</taxon>
        <taxon>Ascomycota</taxon>
        <taxon>Pezizomycotina</taxon>
        <taxon>Sordariomycetes</taxon>
        <taxon>Hypocreomycetidae</taxon>
        <taxon>Hypocreales</taxon>
        <taxon>Nectriaceae</taxon>
        <taxon>Fusarium</taxon>
        <taxon>Fusarium incarnatum-equiseti species complex</taxon>
    </lineage>
</organism>
<keyword evidence="11" id="KW-1185">Reference proteome</keyword>
<comment type="caution">
    <text evidence="10">The sequence shown here is derived from an EMBL/GenBank/DDBJ whole genome shotgun (WGS) entry which is preliminary data.</text>
</comment>
<dbReference type="PANTHER" id="PTHR24198:SF165">
    <property type="entry name" value="ANKYRIN REPEAT-CONTAINING PROTEIN-RELATED"/>
    <property type="match status" value="1"/>
</dbReference>